<proteinExistence type="predicted"/>
<dbReference type="PANTHER" id="PTHR36507">
    <property type="entry name" value="BLL1555 PROTEIN"/>
    <property type="match status" value="1"/>
</dbReference>
<evidence type="ECO:0000256" key="3">
    <source>
        <dbReference type="SAM" id="Phobius"/>
    </source>
</evidence>
<gene>
    <name evidence="5" type="ORF">KDAU_39380</name>
</gene>
<keyword evidence="1" id="KW-0479">Metal-binding</keyword>
<name>A0A401ZID6_9CHLR</name>
<protein>
    <recommendedName>
        <fullName evidence="4">Blue (type 1) copper domain-containing protein</fullName>
    </recommendedName>
</protein>
<dbReference type="AlphaFoldDB" id="A0A401ZID6"/>
<feature type="transmembrane region" description="Helical" evidence="3">
    <location>
        <begin position="6"/>
        <end position="25"/>
    </location>
</feature>
<evidence type="ECO:0000313" key="5">
    <source>
        <dbReference type="EMBL" id="GCE06609.1"/>
    </source>
</evidence>
<evidence type="ECO:0000256" key="1">
    <source>
        <dbReference type="ARBA" id="ARBA00022723"/>
    </source>
</evidence>
<dbReference type="PANTHER" id="PTHR36507:SF1">
    <property type="entry name" value="BLL1555 PROTEIN"/>
    <property type="match status" value="1"/>
</dbReference>
<sequence length="326" mass="35392">MGNLVQAVVGIIILLVVVGGLLYIFYSRSNAVEKTGFGSIIMLGLVALMIPVFWIVEGGNQVQATNNQQNLAIERGMHTYANNCTLNCYAIVNNKVQNATYNGYDMSYFSSQTDDNLRRIISAGIYNPKAVNQPANPNAIPKADTYGGALLSNDIDYLMAFIRSTDPKNHEKNGLDGLPDYLQANNTTLYNAAVTYGKEGQFGTAQDMSNQSSITLTIVDPGTNGVTCQSQSGCFTPINVKVKVGTKITWVNKSKLAHTVVAVQGQDIAQPKAASQIFDSKKQIATGDSFTYTVTDAAYNLNSDTHRLLYYCSIHPDMVAQLVITK</sequence>
<reference evidence="6" key="1">
    <citation type="submission" date="2018-12" db="EMBL/GenBank/DDBJ databases">
        <title>Tengunoibacter tsumagoiensis gen. nov., sp. nov., Dictyobacter kobayashii sp. nov., D. alpinus sp. nov., and D. joshuensis sp. nov. and description of Dictyobacteraceae fam. nov. within the order Ktedonobacterales isolated from Tengu-no-mugimeshi.</title>
        <authorList>
            <person name="Wang C.M."/>
            <person name="Zheng Y."/>
            <person name="Sakai Y."/>
            <person name="Toyoda A."/>
            <person name="Minakuchi Y."/>
            <person name="Abe K."/>
            <person name="Yokota A."/>
            <person name="Yabe S."/>
        </authorList>
    </citation>
    <scope>NUCLEOTIDE SEQUENCE [LARGE SCALE GENOMIC DNA]</scope>
    <source>
        <strain evidence="6">S-27</strain>
    </source>
</reference>
<feature type="transmembrane region" description="Helical" evidence="3">
    <location>
        <begin position="37"/>
        <end position="56"/>
    </location>
</feature>
<keyword evidence="6" id="KW-1185">Reference proteome</keyword>
<dbReference type="InterPro" id="IPR000923">
    <property type="entry name" value="BlueCu_1"/>
</dbReference>
<dbReference type="OrthoDB" id="158004at2"/>
<dbReference type="RefSeq" id="WP_126597541.1">
    <property type="nucleotide sequence ID" value="NZ_BIFQ01000001.1"/>
</dbReference>
<accession>A0A401ZID6</accession>
<feature type="domain" description="Blue (type 1) copper" evidence="4">
    <location>
        <begin position="232"/>
        <end position="323"/>
    </location>
</feature>
<keyword evidence="3" id="KW-0472">Membrane</keyword>
<comment type="caution">
    <text evidence="5">The sequence shown here is derived from an EMBL/GenBank/DDBJ whole genome shotgun (WGS) entry which is preliminary data.</text>
</comment>
<dbReference type="Proteomes" id="UP000287224">
    <property type="component" value="Unassembled WGS sequence"/>
</dbReference>
<keyword evidence="3" id="KW-1133">Transmembrane helix</keyword>
<dbReference type="InterPro" id="IPR008972">
    <property type="entry name" value="Cupredoxin"/>
</dbReference>
<dbReference type="Gene3D" id="2.60.40.420">
    <property type="entry name" value="Cupredoxins - blue copper proteins"/>
    <property type="match status" value="1"/>
</dbReference>
<dbReference type="EMBL" id="BIFQ01000001">
    <property type="protein sequence ID" value="GCE06609.1"/>
    <property type="molecule type" value="Genomic_DNA"/>
</dbReference>
<dbReference type="InterPro" id="IPR052721">
    <property type="entry name" value="ET_Amicyanin"/>
</dbReference>
<evidence type="ECO:0000259" key="4">
    <source>
        <dbReference type="Pfam" id="PF00127"/>
    </source>
</evidence>
<dbReference type="GO" id="GO:0009055">
    <property type="term" value="F:electron transfer activity"/>
    <property type="evidence" value="ECO:0007669"/>
    <property type="project" value="InterPro"/>
</dbReference>
<dbReference type="GO" id="GO:0005507">
    <property type="term" value="F:copper ion binding"/>
    <property type="evidence" value="ECO:0007669"/>
    <property type="project" value="InterPro"/>
</dbReference>
<evidence type="ECO:0000313" key="6">
    <source>
        <dbReference type="Proteomes" id="UP000287224"/>
    </source>
</evidence>
<organism evidence="5 6">
    <name type="scientific">Dictyobacter aurantiacus</name>
    <dbReference type="NCBI Taxonomy" id="1936993"/>
    <lineage>
        <taxon>Bacteria</taxon>
        <taxon>Bacillati</taxon>
        <taxon>Chloroflexota</taxon>
        <taxon>Ktedonobacteria</taxon>
        <taxon>Ktedonobacterales</taxon>
        <taxon>Dictyobacteraceae</taxon>
        <taxon>Dictyobacter</taxon>
    </lineage>
</organism>
<dbReference type="SUPFAM" id="SSF49503">
    <property type="entry name" value="Cupredoxins"/>
    <property type="match status" value="1"/>
</dbReference>
<keyword evidence="3" id="KW-0812">Transmembrane</keyword>
<dbReference type="Pfam" id="PF00127">
    <property type="entry name" value="Copper-bind"/>
    <property type="match status" value="1"/>
</dbReference>
<keyword evidence="2" id="KW-0186">Copper</keyword>
<evidence type="ECO:0000256" key="2">
    <source>
        <dbReference type="ARBA" id="ARBA00023008"/>
    </source>
</evidence>